<dbReference type="Proteomes" id="UP001339883">
    <property type="component" value="Unassembled WGS sequence"/>
</dbReference>
<dbReference type="InterPro" id="IPR017737">
    <property type="entry name" value="TssE1-like"/>
</dbReference>
<evidence type="ECO:0000313" key="3">
    <source>
        <dbReference type="Proteomes" id="UP001339883"/>
    </source>
</evidence>
<name>A0ABU6DTY2_9GAMM</name>
<feature type="domain" description="IraD/Gp25-like" evidence="1">
    <location>
        <begin position="33"/>
        <end position="132"/>
    </location>
</feature>
<comment type="caution">
    <text evidence="2">The sequence shown here is derived from an EMBL/GenBank/DDBJ whole genome shotgun (WGS) entry which is preliminary data.</text>
</comment>
<reference evidence="2 3" key="1">
    <citation type="submission" date="2019-08" db="EMBL/GenBank/DDBJ databases">
        <title>Five species of Acinetobacter isolated from floral nectar and animal pollinators.</title>
        <authorList>
            <person name="Hendry T.A."/>
        </authorList>
    </citation>
    <scope>NUCLEOTIDE SEQUENCE [LARGE SCALE GENOMIC DNA]</scope>
    <source>
        <strain evidence="2 3">MD18.27</strain>
    </source>
</reference>
<dbReference type="EMBL" id="VTDN01000007">
    <property type="protein sequence ID" value="MEB5477315.1"/>
    <property type="molecule type" value="Genomic_DNA"/>
</dbReference>
<proteinExistence type="predicted"/>
<gene>
    <name evidence="2" type="primary">tssE</name>
    <name evidence="2" type="ORF">I2F25_09715</name>
</gene>
<protein>
    <submittedName>
        <fullName evidence="2">Type VI secretion system baseplate subunit TssE</fullName>
    </submittedName>
</protein>
<accession>A0ABU6DTY2</accession>
<dbReference type="PANTHER" id="PTHR38595">
    <property type="entry name" value="CYTOPLASMIC PROTEIN-RELATED"/>
    <property type="match status" value="1"/>
</dbReference>
<evidence type="ECO:0000259" key="1">
    <source>
        <dbReference type="Pfam" id="PF04965"/>
    </source>
</evidence>
<dbReference type="InterPro" id="IPR007048">
    <property type="entry name" value="IraD/Gp25-like"/>
</dbReference>
<dbReference type="NCBIfam" id="TIGR03357">
    <property type="entry name" value="VI_zyme"/>
    <property type="match status" value="1"/>
</dbReference>
<evidence type="ECO:0000313" key="2">
    <source>
        <dbReference type="EMBL" id="MEB5477315.1"/>
    </source>
</evidence>
<dbReference type="InterPro" id="IPR053176">
    <property type="entry name" value="T6SS_TssE1-like"/>
</dbReference>
<keyword evidence="3" id="KW-1185">Reference proteome</keyword>
<dbReference type="SUPFAM" id="SSF160719">
    <property type="entry name" value="gpW/gp25-like"/>
    <property type="match status" value="1"/>
</dbReference>
<dbReference type="PANTHER" id="PTHR38595:SF1">
    <property type="entry name" value="TYPE VI SECRETION SYSTEM COMPONENT TSSE1"/>
    <property type="match status" value="1"/>
</dbReference>
<dbReference type="RefSeq" id="WP_195772376.1">
    <property type="nucleotide sequence ID" value="NZ_VTDN01000007.1"/>
</dbReference>
<dbReference type="Pfam" id="PF04965">
    <property type="entry name" value="GPW_gp25"/>
    <property type="match status" value="1"/>
</dbReference>
<sequence>MNSDQLFPFGFRPTLFDRLIPQTDELHGLSLQELRESIATDLEDLLNNRMIRLSQDLEDFPLAKSSIAQFGIIDFVGLSTANPKDRDKICLSIEESIAAHEPRLRNIQVEMLMDRNNVGSLCLSIQAYLNVHPLCEPIVFDALLNAVTQQYVISAKG</sequence>
<organism evidence="2 3">
    <name type="scientific">Acinetobacter pollinis</name>
    <dbReference type="NCBI Taxonomy" id="2605270"/>
    <lineage>
        <taxon>Bacteria</taxon>
        <taxon>Pseudomonadati</taxon>
        <taxon>Pseudomonadota</taxon>
        <taxon>Gammaproteobacteria</taxon>
        <taxon>Moraxellales</taxon>
        <taxon>Moraxellaceae</taxon>
        <taxon>Acinetobacter</taxon>
    </lineage>
</organism>